<dbReference type="GeneID" id="17264672"/>
<reference evidence="2" key="1">
    <citation type="journal article" date="2013" name="Nature">
        <title>Pan genome of the phytoplankton Emiliania underpins its global distribution.</title>
        <authorList>
            <person name="Read B.A."/>
            <person name="Kegel J."/>
            <person name="Klute M.J."/>
            <person name="Kuo A."/>
            <person name="Lefebvre S.C."/>
            <person name="Maumus F."/>
            <person name="Mayer C."/>
            <person name="Miller J."/>
            <person name="Monier A."/>
            <person name="Salamov A."/>
            <person name="Young J."/>
            <person name="Aguilar M."/>
            <person name="Claverie J.M."/>
            <person name="Frickenhaus S."/>
            <person name="Gonzalez K."/>
            <person name="Herman E.K."/>
            <person name="Lin Y.C."/>
            <person name="Napier J."/>
            <person name="Ogata H."/>
            <person name="Sarno A.F."/>
            <person name="Shmutz J."/>
            <person name="Schroeder D."/>
            <person name="de Vargas C."/>
            <person name="Verret F."/>
            <person name="von Dassow P."/>
            <person name="Valentin K."/>
            <person name="Van de Peer Y."/>
            <person name="Wheeler G."/>
            <person name="Dacks J.B."/>
            <person name="Delwiche C.F."/>
            <person name="Dyhrman S.T."/>
            <person name="Glockner G."/>
            <person name="John U."/>
            <person name="Richards T."/>
            <person name="Worden A.Z."/>
            <person name="Zhang X."/>
            <person name="Grigoriev I.V."/>
            <person name="Allen A.E."/>
            <person name="Bidle K."/>
            <person name="Borodovsky M."/>
            <person name="Bowler C."/>
            <person name="Brownlee C."/>
            <person name="Cock J.M."/>
            <person name="Elias M."/>
            <person name="Gladyshev V.N."/>
            <person name="Groth M."/>
            <person name="Guda C."/>
            <person name="Hadaegh A."/>
            <person name="Iglesias-Rodriguez M.D."/>
            <person name="Jenkins J."/>
            <person name="Jones B.M."/>
            <person name="Lawson T."/>
            <person name="Leese F."/>
            <person name="Lindquist E."/>
            <person name="Lobanov A."/>
            <person name="Lomsadze A."/>
            <person name="Malik S.B."/>
            <person name="Marsh M.E."/>
            <person name="Mackinder L."/>
            <person name="Mock T."/>
            <person name="Mueller-Roeber B."/>
            <person name="Pagarete A."/>
            <person name="Parker M."/>
            <person name="Probert I."/>
            <person name="Quesneville H."/>
            <person name="Raines C."/>
            <person name="Rensing S.A."/>
            <person name="Riano-Pachon D.M."/>
            <person name="Richier S."/>
            <person name="Rokitta S."/>
            <person name="Shiraiwa Y."/>
            <person name="Soanes D.M."/>
            <person name="van der Giezen M."/>
            <person name="Wahlund T.M."/>
            <person name="Williams B."/>
            <person name="Wilson W."/>
            <person name="Wolfe G."/>
            <person name="Wurch L.L."/>
        </authorList>
    </citation>
    <scope>NUCLEOTIDE SEQUENCE</scope>
</reference>
<organism evidence="1 2">
    <name type="scientific">Emiliania huxleyi (strain CCMP1516)</name>
    <dbReference type="NCBI Taxonomy" id="280463"/>
    <lineage>
        <taxon>Eukaryota</taxon>
        <taxon>Haptista</taxon>
        <taxon>Haptophyta</taxon>
        <taxon>Prymnesiophyceae</taxon>
        <taxon>Isochrysidales</taxon>
        <taxon>Noelaerhabdaceae</taxon>
        <taxon>Emiliania</taxon>
    </lineage>
</organism>
<dbReference type="EnsemblProtists" id="EOD19126">
    <property type="protein sequence ID" value="EOD19126"/>
    <property type="gene ID" value="EMIHUDRAFT_118146"/>
</dbReference>
<evidence type="ECO:0000313" key="2">
    <source>
        <dbReference type="Proteomes" id="UP000013827"/>
    </source>
</evidence>
<name>A0A0D3J6J1_EMIH1</name>
<reference evidence="1" key="2">
    <citation type="submission" date="2024-10" db="UniProtKB">
        <authorList>
            <consortium name="EnsemblProtists"/>
        </authorList>
    </citation>
    <scope>IDENTIFICATION</scope>
</reference>
<dbReference type="RefSeq" id="XP_005771555.1">
    <property type="nucleotide sequence ID" value="XM_005771498.1"/>
</dbReference>
<protein>
    <recommendedName>
        <fullName evidence="3">HECT domain-containing protein</fullName>
    </recommendedName>
</protein>
<dbReference type="PaxDb" id="2903-EOD19126"/>
<evidence type="ECO:0000313" key="1">
    <source>
        <dbReference type="EnsemblProtists" id="EOD19126"/>
    </source>
</evidence>
<dbReference type="Proteomes" id="UP000013827">
    <property type="component" value="Unassembled WGS sequence"/>
</dbReference>
<proteinExistence type="predicted"/>
<dbReference type="KEGG" id="ehx:EMIHUDRAFT_118146"/>
<evidence type="ECO:0008006" key="3">
    <source>
        <dbReference type="Google" id="ProtNLM"/>
    </source>
</evidence>
<sequence>MAQQQAPPAALAPIAVVVDEVQINSDAMLVLAPGAQHVRDHTSFLNWATVYNGAAAVASYTLGQSDAKGAFLPRCQFSGDQQTGTLLDGNHVLNVFFNGAFWSRLLTALDAANLFATSMEKIGVLHQRLAGLVMANPGVWRIAHTDIFLGEDFDAPAVPAVAAGRGRGRGRGGPAVAAVPAMPGPPDLLFLTHLPLHALEVDGELPLLSYSLLSFCLGPTATRAARLPLAAPARIIAGLLQGAIVQSFGTAAANPAMLALQIPRLLKGSSLPVLFQSTASDPYTRLEDFTDMLRMQSGGADERRRIEERRIKLATSLGALYQLVIQPSPSAQTATTLVSRLAAKILTAPQLKLSLADQLAILSAVVHDRRHLVQAGASAEDAVTALMAENLLYDGGRVPGGPAPGADGGPDVSAHALPSRLIEKASMLPKFQALAGAIAGLDTANSEVRRQILAASFASGSDIVFRVVLGPGGREARMNATLAKIAHCKVELPTYLTWCLVVGSGGQRQEELGRYHLTGLDGTENRLFKSFISGNLVGTDYMNGPNGALDWVGSRIRHNFPRVHPKDLYTIRDKVRHLGAFLNKLFVGIGFLEAVPAGEGFTMKTWSASASASAGDDGSGAAAGAGSAGGFAGGPPSVFARAASITAEEERASSRRMS</sequence>
<keyword evidence="2" id="KW-1185">Reference proteome</keyword>
<dbReference type="AlphaFoldDB" id="A0A0D3J6J1"/>
<accession>A0A0D3J6J1</accession>
<dbReference type="HOGENOM" id="CLU_417061_0_0_1"/>